<reference evidence="1" key="1">
    <citation type="submission" date="2020-05" db="EMBL/GenBank/DDBJ databases">
        <title>Large-scale comparative analyses of tick genomes elucidate their genetic diversity and vector capacities.</title>
        <authorList>
            <person name="Jia N."/>
            <person name="Wang J."/>
            <person name="Shi W."/>
            <person name="Du L."/>
            <person name="Sun Y."/>
            <person name="Zhan W."/>
            <person name="Jiang J."/>
            <person name="Wang Q."/>
            <person name="Zhang B."/>
            <person name="Ji P."/>
            <person name="Sakyi L.B."/>
            <person name="Cui X."/>
            <person name="Yuan T."/>
            <person name="Jiang B."/>
            <person name="Yang W."/>
            <person name="Lam T.T.-Y."/>
            <person name="Chang Q."/>
            <person name="Ding S."/>
            <person name="Wang X."/>
            <person name="Zhu J."/>
            <person name="Ruan X."/>
            <person name="Zhao L."/>
            <person name="Wei J."/>
            <person name="Que T."/>
            <person name="Du C."/>
            <person name="Cheng J."/>
            <person name="Dai P."/>
            <person name="Han X."/>
            <person name="Huang E."/>
            <person name="Gao Y."/>
            <person name="Liu J."/>
            <person name="Shao H."/>
            <person name="Ye R."/>
            <person name="Li L."/>
            <person name="Wei W."/>
            <person name="Wang X."/>
            <person name="Wang C."/>
            <person name="Yang T."/>
            <person name="Huo Q."/>
            <person name="Li W."/>
            <person name="Guo W."/>
            <person name="Chen H."/>
            <person name="Zhou L."/>
            <person name="Ni X."/>
            <person name="Tian J."/>
            <person name="Zhou Y."/>
            <person name="Sheng Y."/>
            <person name="Liu T."/>
            <person name="Pan Y."/>
            <person name="Xia L."/>
            <person name="Li J."/>
            <person name="Zhao F."/>
            <person name="Cao W."/>
        </authorList>
    </citation>
    <scope>NUCLEOTIDE SEQUENCE</scope>
    <source>
        <strain evidence="1">Dsil-2018</strain>
    </source>
</reference>
<dbReference type="Proteomes" id="UP000821865">
    <property type="component" value="Chromosome 11"/>
</dbReference>
<gene>
    <name evidence="1" type="ORF">HPB49_017921</name>
</gene>
<sequence>MNANTWGPRAPASADLASELVSVFECPVCLDPVMPPIAQCVNGHLLCFPCRNKITACPLCRGGITDIATLGIMRQKDSFELSLLSSSNCPVSTVLAQAASERWPWRKWTERLPYPCKYSDHGCTAQPILLDKRDHEKTCDFRSCPCVFTAEACKWTGLPKNMMAHIREAHQSLSIVRGEKAEFVVHDGKIPRSYERMTVQSCFGQHFVVVLAMQHVSGFNLFHALVMIVNTPKEAQNFTYQLEMRDGDRTLTWISRPSSVLEGVEAAMARGDGLVFDARSFAVKLSVGVTVKRRSPGEKQEQDGDTRDSYFRMFGPPGKPSGDVRDGECKRTADNDADDDDFRDSYFRMFKPRTKQYP</sequence>
<proteinExistence type="predicted"/>
<protein>
    <submittedName>
        <fullName evidence="1">Uncharacterized protein</fullName>
    </submittedName>
</protein>
<dbReference type="EMBL" id="CM023480">
    <property type="protein sequence ID" value="KAH7971018.1"/>
    <property type="molecule type" value="Genomic_DNA"/>
</dbReference>
<evidence type="ECO:0000313" key="1">
    <source>
        <dbReference type="EMBL" id="KAH7971018.1"/>
    </source>
</evidence>
<keyword evidence="2" id="KW-1185">Reference proteome</keyword>
<comment type="caution">
    <text evidence="1">The sequence shown here is derived from an EMBL/GenBank/DDBJ whole genome shotgun (WGS) entry which is preliminary data.</text>
</comment>
<organism evidence="1 2">
    <name type="scientific">Dermacentor silvarum</name>
    <name type="common">Tick</name>
    <dbReference type="NCBI Taxonomy" id="543639"/>
    <lineage>
        <taxon>Eukaryota</taxon>
        <taxon>Metazoa</taxon>
        <taxon>Ecdysozoa</taxon>
        <taxon>Arthropoda</taxon>
        <taxon>Chelicerata</taxon>
        <taxon>Arachnida</taxon>
        <taxon>Acari</taxon>
        <taxon>Parasitiformes</taxon>
        <taxon>Ixodida</taxon>
        <taxon>Ixodoidea</taxon>
        <taxon>Ixodidae</taxon>
        <taxon>Rhipicephalinae</taxon>
        <taxon>Dermacentor</taxon>
    </lineage>
</organism>
<accession>A0ACB8DKD9</accession>
<evidence type="ECO:0000313" key="2">
    <source>
        <dbReference type="Proteomes" id="UP000821865"/>
    </source>
</evidence>
<name>A0ACB8DKD9_DERSI</name>